<dbReference type="CDD" id="cd00167">
    <property type="entry name" value="SANT"/>
    <property type="match status" value="1"/>
</dbReference>
<comment type="caution">
    <text evidence="2">The sequence shown here is derived from an EMBL/GenBank/DDBJ whole genome shotgun (WGS) entry which is preliminary data.</text>
</comment>
<dbReference type="SMART" id="SM00717">
    <property type="entry name" value="SANT"/>
    <property type="match status" value="1"/>
</dbReference>
<protein>
    <recommendedName>
        <fullName evidence="1">HTH myb-type domain-containing protein</fullName>
    </recommendedName>
</protein>
<dbReference type="Proteomes" id="UP000615446">
    <property type="component" value="Unassembled WGS sequence"/>
</dbReference>
<dbReference type="InterPro" id="IPR001005">
    <property type="entry name" value="SANT/Myb"/>
</dbReference>
<dbReference type="InterPro" id="IPR009057">
    <property type="entry name" value="Homeodomain-like_sf"/>
</dbReference>
<dbReference type="PROSITE" id="PS51294">
    <property type="entry name" value="HTH_MYB"/>
    <property type="match status" value="1"/>
</dbReference>
<dbReference type="InterPro" id="IPR017930">
    <property type="entry name" value="Myb_dom"/>
</dbReference>
<organism evidence="2 3">
    <name type="scientific">Rhizophagus clarus</name>
    <dbReference type="NCBI Taxonomy" id="94130"/>
    <lineage>
        <taxon>Eukaryota</taxon>
        <taxon>Fungi</taxon>
        <taxon>Fungi incertae sedis</taxon>
        <taxon>Mucoromycota</taxon>
        <taxon>Glomeromycotina</taxon>
        <taxon>Glomeromycetes</taxon>
        <taxon>Glomerales</taxon>
        <taxon>Glomeraceae</taxon>
        <taxon>Rhizophagus</taxon>
    </lineage>
</organism>
<dbReference type="Pfam" id="PF13921">
    <property type="entry name" value="Myb_DNA-bind_6"/>
    <property type="match status" value="1"/>
</dbReference>
<dbReference type="EMBL" id="BLAL01000004">
    <property type="protein sequence ID" value="GES72843.1"/>
    <property type="molecule type" value="Genomic_DNA"/>
</dbReference>
<reference evidence="2" key="1">
    <citation type="submission" date="2019-10" db="EMBL/GenBank/DDBJ databases">
        <title>Conservation and host-specific expression of non-tandemly repeated heterogenous ribosome RNA gene in arbuscular mycorrhizal fungi.</title>
        <authorList>
            <person name="Maeda T."/>
            <person name="Kobayashi Y."/>
            <person name="Nakagawa T."/>
            <person name="Ezawa T."/>
            <person name="Yamaguchi K."/>
            <person name="Bino T."/>
            <person name="Nishimoto Y."/>
            <person name="Shigenobu S."/>
            <person name="Kawaguchi M."/>
        </authorList>
    </citation>
    <scope>NUCLEOTIDE SEQUENCE</scope>
    <source>
        <strain evidence="2">HR1</strain>
    </source>
</reference>
<sequence>MENQRTRKPFSKEDNDTLINLMKKYINDPCRYKKISQEMGNKFTSKQIRQRWLNHCQDRLNKGTLEDNEKSFIIDWVEKYRSQNPFTATISWKKLIPEMENSFGKLFSESQLKNYWHSRGRQKRKKINPLEIYDLIKR</sequence>
<dbReference type="OrthoDB" id="2143914at2759"/>
<dbReference type="Gene3D" id="1.10.10.60">
    <property type="entry name" value="Homeodomain-like"/>
    <property type="match status" value="1"/>
</dbReference>
<feature type="domain" description="HTH myb-type" evidence="1">
    <location>
        <begin position="1"/>
        <end position="60"/>
    </location>
</feature>
<dbReference type="AlphaFoldDB" id="A0A8H3QAP6"/>
<proteinExistence type="predicted"/>
<accession>A0A8H3QAP6</accession>
<evidence type="ECO:0000313" key="2">
    <source>
        <dbReference type="EMBL" id="GES72843.1"/>
    </source>
</evidence>
<name>A0A8H3QAP6_9GLOM</name>
<evidence type="ECO:0000259" key="1">
    <source>
        <dbReference type="PROSITE" id="PS51294"/>
    </source>
</evidence>
<dbReference type="SUPFAM" id="SSF46689">
    <property type="entry name" value="Homeodomain-like"/>
    <property type="match status" value="1"/>
</dbReference>
<evidence type="ECO:0000313" key="3">
    <source>
        <dbReference type="Proteomes" id="UP000615446"/>
    </source>
</evidence>
<gene>
    <name evidence="2" type="ORF">RCL2_000038900</name>
</gene>